<feature type="transmembrane region" description="Helical" evidence="1">
    <location>
        <begin position="36"/>
        <end position="53"/>
    </location>
</feature>
<accession>A0A2H0NCB5</accession>
<keyword evidence="1" id="KW-1133">Transmembrane helix</keyword>
<feature type="transmembrane region" description="Helical" evidence="1">
    <location>
        <begin position="6"/>
        <end position="24"/>
    </location>
</feature>
<proteinExistence type="predicted"/>
<feature type="transmembrane region" description="Helical" evidence="1">
    <location>
        <begin position="142"/>
        <end position="161"/>
    </location>
</feature>
<reference evidence="2 3" key="1">
    <citation type="submission" date="2017-09" db="EMBL/GenBank/DDBJ databases">
        <title>Depth-based differentiation of microbial function through sediment-hosted aquifers and enrichment of novel symbionts in the deep terrestrial subsurface.</title>
        <authorList>
            <person name="Probst A.J."/>
            <person name="Ladd B."/>
            <person name="Jarett J.K."/>
            <person name="Geller-Mcgrath D.E."/>
            <person name="Sieber C.M."/>
            <person name="Emerson J.B."/>
            <person name="Anantharaman K."/>
            <person name="Thomas B.C."/>
            <person name="Malmstrom R."/>
            <person name="Stieglmeier M."/>
            <person name="Klingl A."/>
            <person name="Woyke T."/>
            <person name="Ryan C.M."/>
            <person name="Banfield J.F."/>
        </authorList>
    </citation>
    <scope>NUCLEOTIDE SEQUENCE [LARGE SCALE GENOMIC DNA]</scope>
    <source>
        <strain evidence="2">CG11_big_fil_rev_8_21_14_0_20_36_20</strain>
    </source>
</reference>
<comment type="caution">
    <text evidence="2">The sequence shown here is derived from an EMBL/GenBank/DDBJ whole genome shotgun (WGS) entry which is preliminary data.</text>
</comment>
<evidence type="ECO:0000256" key="1">
    <source>
        <dbReference type="SAM" id="Phobius"/>
    </source>
</evidence>
<protein>
    <submittedName>
        <fullName evidence="2">Uncharacterized protein</fullName>
    </submittedName>
</protein>
<dbReference type="EMBL" id="PCWQ01000012">
    <property type="protein sequence ID" value="PIR06532.1"/>
    <property type="molecule type" value="Genomic_DNA"/>
</dbReference>
<keyword evidence="1" id="KW-0472">Membrane</keyword>
<dbReference type="AlphaFoldDB" id="A0A2H0NCB5"/>
<sequence>MQINEILGLISGLIIIPVYVSYFLQTKNGHSIPNPATWSIWLAVMLLNSATYSRMVGNFFESFLAIIVPVLLAIMLVYFVTLKKFAPLGKTEKVVLVLTFSIGILWKLTDATVSNLCLQVILLISFYPTVRGLVQNGLKEKPLPWLLGVTAYLFLIAANLMDFHGDYAKLVFPIVNGVVGNGTVAVIAIMKKGS</sequence>
<keyword evidence="1" id="KW-0812">Transmembrane</keyword>
<evidence type="ECO:0000313" key="3">
    <source>
        <dbReference type="Proteomes" id="UP000230564"/>
    </source>
</evidence>
<feature type="transmembrane region" description="Helical" evidence="1">
    <location>
        <begin position="167"/>
        <end position="190"/>
    </location>
</feature>
<evidence type="ECO:0000313" key="2">
    <source>
        <dbReference type="EMBL" id="PIR06532.1"/>
    </source>
</evidence>
<dbReference type="Proteomes" id="UP000230564">
    <property type="component" value="Unassembled WGS sequence"/>
</dbReference>
<organism evidence="2 3">
    <name type="scientific">Candidatus Komeilibacteria bacterium CG11_big_fil_rev_8_21_14_0_20_36_20</name>
    <dbReference type="NCBI Taxonomy" id="1974477"/>
    <lineage>
        <taxon>Bacteria</taxon>
        <taxon>Candidatus Komeiliibacteriota</taxon>
    </lineage>
</organism>
<feature type="transmembrane region" description="Helical" evidence="1">
    <location>
        <begin position="59"/>
        <end position="79"/>
    </location>
</feature>
<name>A0A2H0NCB5_9BACT</name>
<gene>
    <name evidence="2" type="ORF">COV55_03290</name>
</gene>
<feature type="transmembrane region" description="Helical" evidence="1">
    <location>
        <begin position="112"/>
        <end position="130"/>
    </location>
</feature>